<evidence type="ECO:0000313" key="7">
    <source>
        <dbReference type="EMBL" id="RMZ53582.1"/>
    </source>
</evidence>
<dbReference type="InterPro" id="IPR003340">
    <property type="entry name" value="B3_DNA-bd"/>
</dbReference>
<evidence type="ECO:0000313" key="8">
    <source>
        <dbReference type="Proteomes" id="UP000028924"/>
    </source>
</evidence>
<reference evidence="6 8" key="1">
    <citation type="journal article" date="2014" name="BMC Genomics">
        <title>Oil accumulation mechanisms of the oleaginous microalga Chlorella protothecoides revealed through its genome, transcriptomes, and proteomes.</title>
        <authorList>
            <person name="Gao C."/>
            <person name="Wang Y."/>
            <person name="Shen Y."/>
            <person name="Yan D."/>
            <person name="He X."/>
            <person name="Dai J."/>
            <person name="Wu Q."/>
        </authorList>
    </citation>
    <scope>NUCLEOTIDE SEQUENCE [LARGE SCALE GENOMIC DNA]</scope>
    <source>
        <strain evidence="6 8">0710</strain>
    </source>
</reference>
<reference evidence="7" key="4">
    <citation type="submission" date="2018-11" db="EMBL/GenBank/DDBJ databases">
        <title>Characterization of plant carbon substrate utilization by Auxenochlorella protothecoides.</title>
        <authorList>
            <person name="Vogler B.W."/>
            <person name="Starkenburg S.R."/>
            <person name="Sudasinghe N."/>
            <person name="Schambach J.Y."/>
            <person name="Rollin J.A."/>
            <person name="Pattathil S."/>
            <person name="Barry A.N."/>
        </authorList>
    </citation>
    <scope>NUCLEOTIDE SEQUENCE [LARGE SCALE GENOMIC DNA]</scope>
    <source>
        <strain evidence="7">UTEX 25</strain>
    </source>
</reference>
<dbReference type="Proteomes" id="UP000028924">
    <property type="component" value="Unassembled WGS sequence"/>
</dbReference>
<feature type="compositionally biased region" description="Polar residues" evidence="5">
    <location>
        <begin position="1"/>
        <end position="22"/>
    </location>
</feature>
<dbReference type="GeneID" id="23614776"/>
<evidence type="ECO:0000256" key="2">
    <source>
        <dbReference type="ARBA" id="ARBA00023125"/>
    </source>
</evidence>
<dbReference type="GO" id="GO:0003677">
    <property type="term" value="F:DNA binding"/>
    <property type="evidence" value="ECO:0007669"/>
    <property type="project" value="UniProtKB-KW"/>
</dbReference>
<feature type="region of interest" description="Disordered" evidence="5">
    <location>
        <begin position="1"/>
        <end position="29"/>
    </location>
</feature>
<organism evidence="6 8">
    <name type="scientific">Auxenochlorella protothecoides</name>
    <name type="common">Green microalga</name>
    <name type="synonym">Chlorella protothecoides</name>
    <dbReference type="NCBI Taxonomy" id="3075"/>
    <lineage>
        <taxon>Eukaryota</taxon>
        <taxon>Viridiplantae</taxon>
        <taxon>Chlorophyta</taxon>
        <taxon>core chlorophytes</taxon>
        <taxon>Trebouxiophyceae</taxon>
        <taxon>Chlorellales</taxon>
        <taxon>Chlorellaceae</taxon>
        <taxon>Auxenochlorella</taxon>
    </lineage>
</organism>
<dbReference type="CDD" id="cd10017">
    <property type="entry name" value="B3_DNA"/>
    <property type="match status" value="1"/>
</dbReference>
<dbReference type="AlphaFoldDB" id="A0A087SBU0"/>
<keyword evidence="4" id="KW-0539">Nucleus</keyword>
<dbReference type="Gene3D" id="2.40.330.10">
    <property type="entry name" value="DNA-binding pseudobarrel domain"/>
    <property type="match status" value="1"/>
</dbReference>
<dbReference type="KEGG" id="apro:F751_3385"/>
<accession>A0A087SBU0</accession>
<keyword evidence="8" id="KW-1185">Reference proteome</keyword>
<dbReference type="Proteomes" id="UP000279271">
    <property type="component" value="Unassembled WGS sequence"/>
</dbReference>
<sequence length="322" mass="34542">MTQSNITAQSLPSEAESPQSALGESPAAPVKGETCGVGSPLIACISRTRAYCIILIHSGESFASLSELSAEGLPLPLEVAEERLAAMGAHKVFEKVGLKGDGACNLDRYAESCFPSIPDQTPVSLEVHDAACPGMVHSLRMRYWSNNRGRMYLLEETAPMVALHRLTVGDVVVFGQAKDGRLCVVGRKGLPTDRMRRRVSSPVPPRPAVPSPTGDKRAHGVGSGSRGLSSKRQATRKMNSLYDYWAGFSLPPRTDGVFRAVYGGAMGGPQDNKARRFLEVTHVSAQHGAWSVTVSVADEVFQAFFEDYDTACAQFNASVQGT</sequence>
<name>A0A087SBU0_AUXPR</name>
<evidence type="ECO:0000313" key="6">
    <source>
        <dbReference type="EMBL" id="KFM23194.1"/>
    </source>
</evidence>
<feature type="region of interest" description="Disordered" evidence="5">
    <location>
        <begin position="194"/>
        <end position="233"/>
    </location>
</feature>
<dbReference type="InterPro" id="IPR015300">
    <property type="entry name" value="DNA-bd_pseudobarrel_sf"/>
</dbReference>
<evidence type="ECO:0000256" key="3">
    <source>
        <dbReference type="ARBA" id="ARBA00023163"/>
    </source>
</evidence>
<reference evidence="7" key="3">
    <citation type="submission" date="2018-10" db="EMBL/GenBank/DDBJ databases">
        <authorList>
            <person name="Hovde B."/>
            <person name="Zhang X."/>
        </authorList>
    </citation>
    <scope>NUCLEOTIDE SEQUENCE [LARGE SCALE GENOMIC DNA]</scope>
    <source>
        <strain evidence="7">UTEX 25</strain>
    </source>
</reference>
<reference evidence="9" key="2">
    <citation type="journal article" date="2018" name="Algal Res.">
        <title>Characterization of plant carbon substrate utilization by Auxenochlorella protothecoides.</title>
        <authorList>
            <person name="Vogler B.W."/>
            <person name="Starkenburg S.R."/>
            <person name="Sudasinghe N."/>
            <person name="Schambach J.Y."/>
            <person name="Rollin J.A."/>
            <person name="Pattathil S."/>
            <person name="Barry A.N."/>
        </authorList>
    </citation>
    <scope>NUCLEOTIDE SEQUENCE [LARGE SCALE GENOMIC DNA]</scope>
    <source>
        <strain evidence="9">UTEX 25</strain>
    </source>
</reference>
<gene>
    <name evidence="7" type="ORF">APUTEX25_003404</name>
    <name evidence="6" type="ORF">F751_3385</name>
</gene>
<evidence type="ECO:0000256" key="1">
    <source>
        <dbReference type="ARBA" id="ARBA00023015"/>
    </source>
</evidence>
<keyword evidence="2" id="KW-0238">DNA-binding</keyword>
<dbReference type="EMBL" id="QOKY01000197">
    <property type="protein sequence ID" value="RMZ53582.1"/>
    <property type="molecule type" value="Genomic_DNA"/>
</dbReference>
<evidence type="ECO:0000256" key="5">
    <source>
        <dbReference type="SAM" id="MobiDB-lite"/>
    </source>
</evidence>
<keyword evidence="1" id="KW-0805">Transcription regulation</keyword>
<keyword evidence="3" id="KW-0804">Transcription</keyword>
<dbReference type="RefSeq" id="XP_011396064.1">
    <property type="nucleotide sequence ID" value="XM_011397762.1"/>
</dbReference>
<dbReference type="SUPFAM" id="SSF101936">
    <property type="entry name" value="DNA-binding pseudobarrel domain"/>
    <property type="match status" value="1"/>
</dbReference>
<evidence type="ECO:0000256" key="4">
    <source>
        <dbReference type="ARBA" id="ARBA00023242"/>
    </source>
</evidence>
<protein>
    <submittedName>
        <fullName evidence="6">B3 domain-containing protein VP1</fullName>
    </submittedName>
</protein>
<proteinExistence type="predicted"/>
<dbReference type="OrthoDB" id="757982at2759"/>
<evidence type="ECO:0000313" key="9">
    <source>
        <dbReference type="Proteomes" id="UP000279271"/>
    </source>
</evidence>
<dbReference type="EMBL" id="KL662089">
    <property type="protein sequence ID" value="KFM23194.1"/>
    <property type="molecule type" value="Genomic_DNA"/>
</dbReference>